<evidence type="ECO:0000313" key="1">
    <source>
        <dbReference type="EMBL" id="RWX76971.1"/>
    </source>
</evidence>
<dbReference type="EMBL" id="SBIP01000003">
    <property type="protein sequence ID" value="RWX76971.1"/>
    <property type="molecule type" value="Genomic_DNA"/>
</dbReference>
<name>A0A3S3RSK5_9HYPH</name>
<gene>
    <name evidence="1" type="ORF">EPK99_15015</name>
</gene>
<accession>A0A3S3RSK5</accession>
<keyword evidence="2" id="KW-1185">Reference proteome</keyword>
<comment type="caution">
    <text evidence="1">The sequence shown here is derived from an EMBL/GenBank/DDBJ whole genome shotgun (WGS) entry which is preliminary data.</text>
</comment>
<sequence>MSLVQFPADRRTADIRRCVKALQDLHGEEANRFWRAEMMRFACALREQGVEEAEVSHQAHLYLAAVQMELERAFAEERIDASRRRT</sequence>
<dbReference type="OrthoDB" id="8083007at2"/>
<reference evidence="1 2" key="1">
    <citation type="submission" date="2019-01" db="EMBL/GenBank/DDBJ databases">
        <title>The draft genome of Rhizobium sp. 24NR.</title>
        <authorList>
            <person name="Liu L."/>
            <person name="Liang L."/>
            <person name="Shi S."/>
            <person name="Xu L."/>
            <person name="Wang X."/>
            <person name="Li L."/>
            <person name="Zhang X."/>
        </authorList>
    </citation>
    <scope>NUCLEOTIDE SEQUENCE [LARGE SCALE GENOMIC DNA]</scope>
    <source>
        <strain evidence="1 2">24NR</strain>
    </source>
</reference>
<dbReference type="RefSeq" id="WP_128443886.1">
    <property type="nucleotide sequence ID" value="NZ_SBIP01000003.1"/>
</dbReference>
<dbReference type="Proteomes" id="UP000287687">
    <property type="component" value="Unassembled WGS sequence"/>
</dbReference>
<organism evidence="1 2">
    <name type="scientific">Neorhizobium lilium</name>
    <dbReference type="NCBI Taxonomy" id="2503024"/>
    <lineage>
        <taxon>Bacteria</taxon>
        <taxon>Pseudomonadati</taxon>
        <taxon>Pseudomonadota</taxon>
        <taxon>Alphaproteobacteria</taxon>
        <taxon>Hyphomicrobiales</taxon>
        <taxon>Rhizobiaceae</taxon>
        <taxon>Rhizobium/Agrobacterium group</taxon>
        <taxon>Neorhizobium</taxon>
    </lineage>
</organism>
<dbReference type="InterPro" id="IPR045720">
    <property type="entry name" value="DUF6074"/>
</dbReference>
<dbReference type="Pfam" id="PF19551">
    <property type="entry name" value="DUF6074"/>
    <property type="match status" value="1"/>
</dbReference>
<proteinExistence type="predicted"/>
<evidence type="ECO:0000313" key="2">
    <source>
        <dbReference type="Proteomes" id="UP000287687"/>
    </source>
</evidence>
<dbReference type="AlphaFoldDB" id="A0A3S3RSK5"/>
<protein>
    <submittedName>
        <fullName evidence="1">Uncharacterized protein</fullName>
    </submittedName>
</protein>